<sequence length="56" mass="6074">MRKEQSDGSDGLVVPRTPGMDEMQVQLLPGIGCFADHSASLDVKSQHHNANIRAVE</sequence>
<keyword evidence="2" id="KW-1185">Reference proteome</keyword>
<evidence type="ECO:0000313" key="2">
    <source>
        <dbReference type="Proteomes" id="UP001196413"/>
    </source>
</evidence>
<reference evidence="1" key="1">
    <citation type="submission" date="2021-06" db="EMBL/GenBank/DDBJ databases">
        <title>Parelaphostrongylus tenuis whole genome reference sequence.</title>
        <authorList>
            <person name="Garwood T.J."/>
            <person name="Larsen P.A."/>
            <person name="Fountain-Jones N.M."/>
            <person name="Garbe J.R."/>
            <person name="Macchietto M.G."/>
            <person name="Kania S.A."/>
            <person name="Gerhold R.W."/>
            <person name="Richards J.E."/>
            <person name="Wolf T.M."/>
        </authorList>
    </citation>
    <scope>NUCLEOTIDE SEQUENCE</scope>
    <source>
        <strain evidence="1">MNPRO001-30</strain>
        <tissue evidence="1">Meninges</tissue>
    </source>
</reference>
<protein>
    <submittedName>
        <fullName evidence="1">Uncharacterized protein</fullName>
    </submittedName>
</protein>
<dbReference type="Proteomes" id="UP001196413">
    <property type="component" value="Unassembled WGS sequence"/>
</dbReference>
<evidence type="ECO:0000313" key="1">
    <source>
        <dbReference type="EMBL" id="KAJ1370421.1"/>
    </source>
</evidence>
<proteinExistence type="predicted"/>
<organism evidence="1 2">
    <name type="scientific">Parelaphostrongylus tenuis</name>
    <name type="common">Meningeal worm</name>
    <dbReference type="NCBI Taxonomy" id="148309"/>
    <lineage>
        <taxon>Eukaryota</taxon>
        <taxon>Metazoa</taxon>
        <taxon>Ecdysozoa</taxon>
        <taxon>Nematoda</taxon>
        <taxon>Chromadorea</taxon>
        <taxon>Rhabditida</taxon>
        <taxon>Rhabditina</taxon>
        <taxon>Rhabditomorpha</taxon>
        <taxon>Strongyloidea</taxon>
        <taxon>Metastrongylidae</taxon>
        <taxon>Parelaphostrongylus</taxon>
    </lineage>
</organism>
<name>A0AAD5R6R1_PARTN</name>
<dbReference type="AlphaFoldDB" id="A0AAD5R6R1"/>
<accession>A0AAD5R6R1</accession>
<gene>
    <name evidence="1" type="ORF">KIN20_032138</name>
</gene>
<dbReference type="EMBL" id="JAHQIW010006778">
    <property type="protein sequence ID" value="KAJ1370421.1"/>
    <property type="molecule type" value="Genomic_DNA"/>
</dbReference>
<comment type="caution">
    <text evidence="1">The sequence shown here is derived from an EMBL/GenBank/DDBJ whole genome shotgun (WGS) entry which is preliminary data.</text>
</comment>